<dbReference type="Proteomes" id="UP001230328">
    <property type="component" value="Unassembled WGS sequence"/>
</dbReference>
<dbReference type="CDD" id="cd24076">
    <property type="entry name" value="ASKHA_ATPase_ROK_BsXylR-like"/>
    <property type="match status" value="1"/>
</dbReference>
<dbReference type="GO" id="GO:0016301">
    <property type="term" value="F:kinase activity"/>
    <property type="evidence" value="ECO:0007669"/>
    <property type="project" value="UniProtKB-KW"/>
</dbReference>
<organism evidence="2 3">
    <name type="scientific">Streptomyces umbrinus</name>
    <dbReference type="NCBI Taxonomy" id="67370"/>
    <lineage>
        <taxon>Bacteria</taxon>
        <taxon>Bacillati</taxon>
        <taxon>Actinomycetota</taxon>
        <taxon>Actinomycetes</taxon>
        <taxon>Kitasatosporales</taxon>
        <taxon>Streptomycetaceae</taxon>
        <taxon>Streptomyces</taxon>
        <taxon>Streptomyces phaeochromogenes group</taxon>
    </lineage>
</organism>
<dbReference type="SUPFAM" id="SSF53067">
    <property type="entry name" value="Actin-like ATPase domain"/>
    <property type="match status" value="1"/>
</dbReference>
<keyword evidence="2" id="KW-0418">Kinase</keyword>
<accession>A0ABU0TAL0</accession>
<protein>
    <submittedName>
        <fullName evidence="2">NBD/HSP70 family sugar kinase</fullName>
    </submittedName>
</protein>
<evidence type="ECO:0000313" key="3">
    <source>
        <dbReference type="Proteomes" id="UP001230328"/>
    </source>
</evidence>
<dbReference type="PANTHER" id="PTHR18964:SF149">
    <property type="entry name" value="BIFUNCTIONAL UDP-N-ACETYLGLUCOSAMINE 2-EPIMERASE_N-ACETYLMANNOSAMINE KINASE"/>
    <property type="match status" value="1"/>
</dbReference>
<comment type="similarity">
    <text evidence="1">Belongs to the ROK (NagC/XylR) family.</text>
</comment>
<dbReference type="Gene3D" id="3.30.420.40">
    <property type="match status" value="2"/>
</dbReference>
<gene>
    <name evidence="2" type="ORF">QF035_010433</name>
</gene>
<dbReference type="InterPro" id="IPR000600">
    <property type="entry name" value="ROK"/>
</dbReference>
<dbReference type="InterPro" id="IPR043129">
    <property type="entry name" value="ATPase_NBD"/>
</dbReference>
<dbReference type="Gene3D" id="1.10.10.10">
    <property type="entry name" value="Winged helix-like DNA-binding domain superfamily/Winged helix DNA-binding domain"/>
    <property type="match status" value="1"/>
</dbReference>
<dbReference type="EMBL" id="JAUSZI010000002">
    <property type="protein sequence ID" value="MDQ1032851.1"/>
    <property type="molecule type" value="Genomic_DNA"/>
</dbReference>
<dbReference type="Pfam" id="PF00480">
    <property type="entry name" value="ROK"/>
    <property type="match status" value="1"/>
</dbReference>
<comment type="caution">
    <text evidence="2">The sequence shown here is derived from an EMBL/GenBank/DDBJ whole genome shotgun (WGS) entry which is preliminary data.</text>
</comment>
<dbReference type="SUPFAM" id="SSF46785">
    <property type="entry name" value="Winged helix' DNA-binding domain"/>
    <property type="match status" value="1"/>
</dbReference>
<dbReference type="InterPro" id="IPR036388">
    <property type="entry name" value="WH-like_DNA-bd_sf"/>
</dbReference>
<dbReference type="InterPro" id="IPR036390">
    <property type="entry name" value="WH_DNA-bd_sf"/>
</dbReference>
<dbReference type="PANTHER" id="PTHR18964">
    <property type="entry name" value="ROK (REPRESSOR, ORF, KINASE) FAMILY"/>
    <property type="match status" value="1"/>
</dbReference>
<evidence type="ECO:0000313" key="2">
    <source>
        <dbReference type="EMBL" id="MDQ1032851.1"/>
    </source>
</evidence>
<reference evidence="2 3" key="1">
    <citation type="submission" date="2023-07" db="EMBL/GenBank/DDBJ databases">
        <title>Comparative genomics of wheat-associated soil bacteria to identify genetic determinants of phenazine resistance.</title>
        <authorList>
            <person name="Mouncey N."/>
        </authorList>
    </citation>
    <scope>NUCLEOTIDE SEQUENCE [LARGE SCALE GENOMIC DNA]</scope>
    <source>
        <strain evidence="2 3">V2I4</strain>
    </source>
</reference>
<sequence>MRCPVAGPYNDDVWGSMKAGPSQEEIRRHNLGTLLRHVHIGGSMSRAVLAERMGLNRSTILGLVSELGSAGLVREELPRETGRAGRPSLVVRPESDRVYVLAFDVGVDRLAAARIGLGGVFLDYREIPVLPGRRNAGKVAEVLAGSALEMVGTARHGTYCVGVAAAVRGMVRRPDGLVRAAPHLGWEDEEFGEDLMRRLGLGLPVSVGNEASLAALAEHLRGAGTGCQDLVYLHGDIGIGGGVITGGQLLGGDCGYGGEIGHMVVNPRNGRPCGCGARGCLEAEAGERALLEAAQRNPSATGREAVRAVVEAADRGDITARAALHDVGDWLGIGVANLVNVLNPRTVIFGGTLREVFLGSAAQIRSRINRLALTASRENLRLRLGELGDDAVLIGAAELAFSEILVGPLETLARAGA</sequence>
<proteinExistence type="inferred from homology"/>
<name>A0ABU0TAL0_9ACTN</name>
<keyword evidence="3" id="KW-1185">Reference proteome</keyword>
<keyword evidence="2" id="KW-0808">Transferase</keyword>
<evidence type="ECO:0000256" key="1">
    <source>
        <dbReference type="ARBA" id="ARBA00006479"/>
    </source>
</evidence>